<dbReference type="AlphaFoldDB" id="A0A8H3I1Q1"/>
<proteinExistence type="predicted"/>
<dbReference type="EMBL" id="CAJNJQ010002095">
    <property type="protein sequence ID" value="CAE7161293.1"/>
    <property type="molecule type" value="Genomic_DNA"/>
</dbReference>
<gene>
    <name evidence="1" type="ORF">RDB_LOCUS99847</name>
</gene>
<evidence type="ECO:0000313" key="1">
    <source>
        <dbReference type="EMBL" id="CAE7161293.1"/>
    </source>
</evidence>
<accession>A0A8H3I1Q1</accession>
<sequence length="569" mass="63788">MSFAKAKLAGGSFVSQGSLAFINRLAGSSSSSRAARSQNPHKINFSAQGNAWFQGETRDWYAKQPSTKFEYLEYRKERVSPFYHEFIVVDLGNETVCRFDRRGDLESRANILMGEPIPSEDTVLVIAKNDQEFYPQIATSSDLVLRMHFPKREDILTIFAICFGIQSTKATESYTLVRYNSYFFCWMIVTGIARSCVRWETLVDGPVWKQLIASIAQDPYPEHLESGLSNQPKFLIFKASNLSKAPHSVPSSPFIDSALLCNHLRIKLLEEGTNVQEEIRIWLQNQLFSSRFEPAMQRLFKISAPEVARSAALSNSTQVAYYAVVETMIEAIWRDSSDVLGEAFWQEKCRVAKECVQNASEAAGELVGKLGINSNTSSKHGTSRTGKYSTQWETAWDKSWHQCCATNDTSTTSLIIPKDGEGTDVLQNKACTRAKSAWIKAWDDASRITEECGTLLGSRVAEYMDENLPETLPEVLEYSTETNTVPQVVVEGLTSTTFKGSSNSKLQGWIRARIVEHCQRVHRLTAGAQKPSKQEFEQTMREVWERTVSCFAGKSEAKVLAGSKIDPKA</sequence>
<protein>
    <submittedName>
        <fullName evidence="1">Uncharacterized protein</fullName>
    </submittedName>
</protein>
<organism evidence="1 2">
    <name type="scientific">Rhizoctonia solani</name>
    <dbReference type="NCBI Taxonomy" id="456999"/>
    <lineage>
        <taxon>Eukaryota</taxon>
        <taxon>Fungi</taxon>
        <taxon>Dikarya</taxon>
        <taxon>Basidiomycota</taxon>
        <taxon>Agaricomycotina</taxon>
        <taxon>Agaricomycetes</taxon>
        <taxon>Cantharellales</taxon>
        <taxon>Ceratobasidiaceae</taxon>
        <taxon>Rhizoctonia</taxon>
    </lineage>
</organism>
<evidence type="ECO:0000313" key="2">
    <source>
        <dbReference type="Proteomes" id="UP000663827"/>
    </source>
</evidence>
<comment type="caution">
    <text evidence="1">The sequence shown here is derived from an EMBL/GenBank/DDBJ whole genome shotgun (WGS) entry which is preliminary data.</text>
</comment>
<reference evidence="1" key="1">
    <citation type="submission" date="2021-01" db="EMBL/GenBank/DDBJ databases">
        <authorList>
            <person name="Kaushik A."/>
        </authorList>
    </citation>
    <scope>NUCLEOTIDE SEQUENCE</scope>
    <source>
        <strain evidence="1">AG5</strain>
    </source>
</reference>
<dbReference type="Proteomes" id="UP000663827">
    <property type="component" value="Unassembled WGS sequence"/>
</dbReference>
<name>A0A8H3I1Q1_9AGAM</name>